<keyword evidence="1" id="KW-1133">Transmembrane helix</keyword>
<protein>
    <submittedName>
        <fullName evidence="3">Heparan-alpha-glucosaminide N-acetyltransferase domain-containing protein</fullName>
    </submittedName>
</protein>
<feature type="transmembrane region" description="Helical" evidence="1">
    <location>
        <begin position="12"/>
        <end position="32"/>
    </location>
</feature>
<keyword evidence="1" id="KW-0472">Membrane</keyword>
<reference evidence="3 4" key="1">
    <citation type="journal article" date="2025" name="Anaerobe">
        <title>Description of Anaerococcus kampingiae sp. nov., Anaerococcus groningensis sp. nov., Anaerococcus martiniensis sp. nov., and Anaerococcus cruorum sp. nov., isolated from human clinical specimens.</title>
        <authorList>
            <person name="Boiten K.E."/>
            <person name="Meijer J."/>
            <person name="van Wezel E.M."/>
            <person name="Veloo A.C.M."/>
        </authorList>
    </citation>
    <scope>NUCLEOTIDE SEQUENCE [LARGE SCALE GENOMIC DNA]</scope>
    <source>
        <strain evidence="3 4">ENR0831</strain>
    </source>
</reference>
<feature type="transmembrane region" description="Helical" evidence="1">
    <location>
        <begin position="126"/>
        <end position="144"/>
    </location>
</feature>
<accession>A0ABW9MAE9</accession>
<evidence type="ECO:0000313" key="4">
    <source>
        <dbReference type="Proteomes" id="UP001637996"/>
    </source>
</evidence>
<sequence>MKRNYNLDKWRGFTIISMVLFHLMYNINYYWQIDWYDGTILNKIWQLSIACSFFIISGITSNFLSPEKNIKRGIKTSLIGFAITLITYVAAPNQFILWGVLNGLGACMIVVGLIQNYKDISPKRSVIFLIFFIISYKVPRGILYDKQVFKNLYDLNFFYLGFPSSDFHSTDYFPLIPWIFIYLFGFYWGKSLKNKNFYYRHGRDSILAKIGRYAMPIYLAHQIILYPLVTIIYNFAK</sequence>
<evidence type="ECO:0000259" key="2">
    <source>
        <dbReference type="Pfam" id="PF07786"/>
    </source>
</evidence>
<feature type="transmembrane region" description="Helical" evidence="1">
    <location>
        <begin position="96"/>
        <end position="114"/>
    </location>
</feature>
<name>A0ABW9MAE9_9FIRM</name>
<dbReference type="Proteomes" id="UP001637996">
    <property type="component" value="Unassembled WGS sequence"/>
</dbReference>
<evidence type="ECO:0000313" key="3">
    <source>
        <dbReference type="EMBL" id="MFO3666159.1"/>
    </source>
</evidence>
<keyword evidence="4" id="KW-1185">Reference proteome</keyword>
<dbReference type="Pfam" id="PF07786">
    <property type="entry name" value="HGSNAT_cat"/>
    <property type="match status" value="1"/>
</dbReference>
<gene>
    <name evidence="3" type="ORF">ACCQ41_07895</name>
</gene>
<dbReference type="RefSeq" id="WP_410031796.1">
    <property type="nucleotide sequence ID" value="NZ_JBGMEI010000013.1"/>
</dbReference>
<organism evidence="3 4">
    <name type="scientific">Anaerococcus martiniensis</name>
    <dbReference type="NCBI Taxonomy" id="3115615"/>
    <lineage>
        <taxon>Bacteria</taxon>
        <taxon>Bacillati</taxon>
        <taxon>Bacillota</taxon>
        <taxon>Tissierellia</taxon>
        <taxon>Tissierellales</taxon>
        <taxon>Peptoniphilaceae</taxon>
        <taxon>Anaerococcus</taxon>
    </lineage>
</organism>
<feature type="transmembrane region" description="Helical" evidence="1">
    <location>
        <begin position="210"/>
        <end position="236"/>
    </location>
</feature>
<feature type="transmembrane region" description="Helical" evidence="1">
    <location>
        <begin position="44"/>
        <end position="64"/>
    </location>
</feature>
<feature type="transmembrane region" description="Helical" evidence="1">
    <location>
        <begin position="172"/>
        <end position="189"/>
    </location>
</feature>
<proteinExistence type="predicted"/>
<feature type="domain" description="Heparan-alpha-glucosaminide N-acetyltransferase catalytic" evidence="2">
    <location>
        <begin position="3"/>
        <end position="222"/>
    </location>
</feature>
<keyword evidence="1" id="KW-0812">Transmembrane</keyword>
<comment type="caution">
    <text evidence="3">The sequence shown here is derived from an EMBL/GenBank/DDBJ whole genome shotgun (WGS) entry which is preliminary data.</text>
</comment>
<dbReference type="EMBL" id="JBGMEI010000013">
    <property type="protein sequence ID" value="MFO3666159.1"/>
    <property type="molecule type" value="Genomic_DNA"/>
</dbReference>
<feature type="transmembrane region" description="Helical" evidence="1">
    <location>
        <begin position="73"/>
        <end position="90"/>
    </location>
</feature>
<evidence type="ECO:0000256" key="1">
    <source>
        <dbReference type="SAM" id="Phobius"/>
    </source>
</evidence>
<dbReference type="InterPro" id="IPR012429">
    <property type="entry name" value="HGSNAT_cat"/>
</dbReference>